<feature type="domain" description="Methyltransferase type 11" evidence="2">
    <location>
        <begin position="47"/>
        <end position="149"/>
    </location>
</feature>
<evidence type="ECO:0000313" key="4">
    <source>
        <dbReference type="Proteomes" id="UP000243180"/>
    </source>
</evidence>
<sequence>MGEHPEDVRTPAKFAGESDAMSEGTGWRFILNPGITGRVLCWDESAGSMALSLAGIAREVSVVHSDTGTLRTIQQALAAKGVANVACAQAWADGHRLPFPDGYFDGFITSDVNRASVLHALADSQDIESALQALFAEVYRVLKPGGFVYASQQNRFGYDRIAGCFKSGDAAARHAQADDLVSFGSLKRAAGKSGFGLVKSYKLLTSHGAVEEIIPGREYSPSKNSFVLKQRIKKSLLSGPLAEMLAPSMGMVCVKGEPLPGYLEALAADLIGRRVMSKNHDEKLVVERHLVLPGKVILSIGVAGKPGSAKIVIFPLTTAVLARLRDEAGILMALREGNLRIRSLVPEYFLEGEVLGQKYLVQQEIPGTSIDAAVPSLDKMTWRALQVLVDFHRETSQEVVLQEDLFGTLFSNPLHRVAQKLGPASALSLQRIEDILRSLLLGKRLRAVWMHGDYKIENLLFDPKSLQVTGVIDWDLSRKTGLPLLDLLYLIAYNRVIREAGEIEIIFLDCILPGKLSEFERAARDEYIRKTGMDAGFADILTVMFWIYHVAFRIEVASGEGGQKQNMFRVLNAVGKSLEARHG</sequence>
<dbReference type="GO" id="GO:0008757">
    <property type="term" value="F:S-adenosylmethionine-dependent methyltransferase activity"/>
    <property type="evidence" value="ECO:0007669"/>
    <property type="project" value="InterPro"/>
</dbReference>
<dbReference type="Pfam" id="PF08241">
    <property type="entry name" value="Methyltransf_11"/>
    <property type="match status" value="1"/>
</dbReference>
<dbReference type="Proteomes" id="UP000243180">
    <property type="component" value="Chromosome"/>
</dbReference>
<dbReference type="SUPFAM" id="SSF53335">
    <property type="entry name" value="S-adenosyl-L-methionine-dependent methyltransferases"/>
    <property type="match status" value="1"/>
</dbReference>
<evidence type="ECO:0000259" key="2">
    <source>
        <dbReference type="Pfam" id="PF08241"/>
    </source>
</evidence>
<dbReference type="RefSeq" id="WP_096360811.1">
    <property type="nucleotide sequence ID" value="NZ_AP014879.1"/>
</dbReference>
<accession>A0A1B4XGS4</accession>
<reference evidence="3 4" key="1">
    <citation type="submission" date="2015-05" db="EMBL/GenBank/DDBJ databases">
        <title>Complete genome sequence of a sulfur-oxidizing gammaproteobacterium strain HA5.</title>
        <authorList>
            <person name="Miura A."/>
            <person name="Kojima H."/>
            <person name="Fukui M."/>
        </authorList>
    </citation>
    <scope>NUCLEOTIDE SEQUENCE [LARGE SCALE GENOMIC DNA]</scope>
    <source>
        <strain evidence="3 4">HA5</strain>
    </source>
</reference>
<dbReference type="InterPro" id="IPR011009">
    <property type="entry name" value="Kinase-like_dom_sf"/>
</dbReference>
<dbReference type="SUPFAM" id="SSF56112">
    <property type="entry name" value="Protein kinase-like (PK-like)"/>
    <property type="match status" value="1"/>
</dbReference>
<dbReference type="InParanoid" id="A0A1B4XGS4"/>
<evidence type="ECO:0000313" key="3">
    <source>
        <dbReference type="EMBL" id="BAV34018.1"/>
    </source>
</evidence>
<dbReference type="InterPro" id="IPR013216">
    <property type="entry name" value="Methyltransf_11"/>
</dbReference>
<evidence type="ECO:0000259" key="1">
    <source>
        <dbReference type="Pfam" id="PF01636"/>
    </source>
</evidence>
<name>A0A1B4XGS4_9GAMM</name>
<dbReference type="OrthoDB" id="3806873at2"/>
<dbReference type="InterPro" id="IPR029063">
    <property type="entry name" value="SAM-dependent_MTases_sf"/>
</dbReference>
<dbReference type="EMBL" id="AP014879">
    <property type="protein sequence ID" value="BAV34018.1"/>
    <property type="molecule type" value="Genomic_DNA"/>
</dbReference>
<dbReference type="AlphaFoldDB" id="A0A1B4XGS4"/>
<protein>
    <recommendedName>
        <fullName evidence="5">Methyltransferase type 11 domain-containing protein</fullName>
    </recommendedName>
</protein>
<dbReference type="InterPro" id="IPR002575">
    <property type="entry name" value="Aminoglycoside_PTrfase"/>
</dbReference>
<proteinExistence type="predicted"/>
<dbReference type="KEGG" id="slim:SCL_1715"/>
<feature type="domain" description="Aminoglycoside phosphotransferase" evidence="1">
    <location>
        <begin position="319"/>
        <end position="495"/>
    </location>
</feature>
<organism evidence="3 4">
    <name type="scientific">Sulfuricaulis limicola</name>
    <dbReference type="NCBI Taxonomy" id="1620215"/>
    <lineage>
        <taxon>Bacteria</taxon>
        <taxon>Pseudomonadati</taxon>
        <taxon>Pseudomonadota</taxon>
        <taxon>Gammaproteobacteria</taxon>
        <taxon>Acidiferrobacterales</taxon>
        <taxon>Acidiferrobacteraceae</taxon>
        <taxon>Sulfuricaulis</taxon>
    </lineage>
</organism>
<evidence type="ECO:0008006" key="5">
    <source>
        <dbReference type="Google" id="ProtNLM"/>
    </source>
</evidence>
<keyword evidence="4" id="KW-1185">Reference proteome</keyword>
<dbReference type="Pfam" id="PF01636">
    <property type="entry name" value="APH"/>
    <property type="match status" value="1"/>
</dbReference>
<dbReference type="Gene3D" id="3.90.1200.10">
    <property type="match status" value="1"/>
</dbReference>
<gene>
    <name evidence="3" type="ORF">SCL_1715</name>
</gene>
<dbReference type="Gene3D" id="3.40.50.150">
    <property type="entry name" value="Vaccinia Virus protein VP39"/>
    <property type="match status" value="1"/>
</dbReference>